<dbReference type="InterPro" id="IPR051201">
    <property type="entry name" value="Chloro_Bact_Ser_Proteases"/>
</dbReference>
<gene>
    <name evidence="6" type="ORF">QC825_06550</name>
</gene>
<evidence type="ECO:0000313" key="7">
    <source>
        <dbReference type="Proteomes" id="UP001269375"/>
    </source>
</evidence>
<dbReference type="EMBL" id="JARWAO010000003">
    <property type="protein sequence ID" value="MDR5895727.1"/>
    <property type="molecule type" value="Genomic_DNA"/>
</dbReference>
<organism evidence="6 7">
    <name type="scientific">Larsenimonas suaedae</name>
    <dbReference type="NCBI Taxonomy" id="1851019"/>
    <lineage>
        <taxon>Bacteria</taxon>
        <taxon>Pseudomonadati</taxon>
        <taxon>Pseudomonadota</taxon>
        <taxon>Gammaproteobacteria</taxon>
        <taxon>Oceanospirillales</taxon>
        <taxon>Halomonadaceae</taxon>
        <taxon>Larsenimonas</taxon>
    </lineage>
</organism>
<feature type="compositionally biased region" description="Basic and acidic residues" evidence="3">
    <location>
        <begin position="58"/>
        <end position="67"/>
    </location>
</feature>
<dbReference type="InterPro" id="IPR001940">
    <property type="entry name" value="Peptidase_S1C"/>
</dbReference>
<dbReference type="PANTHER" id="PTHR43343:SF3">
    <property type="entry name" value="PROTEASE DO-LIKE 8, CHLOROPLASTIC"/>
    <property type="match status" value="1"/>
</dbReference>
<dbReference type="Proteomes" id="UP001269375">
    <property type="component" value="Unassembled WGS sequence"/>
</dbReference>
<feature type="transmembrane region" description="Helical" evidence="4">
    <location>
        <begin position="7"/>
        <end position="26"/>
    </location>
</feature>
<evidence type="ECO:0000256" key="3">
    <source>
        <dbReference type="SAM" id="MobiDB-lite"/>
    </source>
</evidence>
<dbReference type="InterPro" id="IPR009003">
    <property type="entry name" value="Peptidase_S1_PA"/>
</dbReference>
<dbReference type="PANTHER" id="PTHR43343">
    <property type="entry name" value="PEPTIDASE S12"/>
    <property type="match status" value="1"/>
</dbReference>
<dbReference type="SUPFAM" id="SSF50494">
    <property type="entry name" value="Trypsin-like serine proteases"/>
    <property type="match status" value="1"/>
</dbReference>
<dbReference type="Gene3D" id="2.40.10.120">
    <property type="match status" value="1"/>
</dbReference>
<protein>
    <submittedName>
        <fullName evidence="6">Trypsin-like peptidase domain-containing protein</fullName>
    </submittedName>
</protein>
<dbReference type="PRINTS" id="PR00834">
    <property type="entry name" value="PROTEASES2C"/>
</dbReference>
<keyword evidence="1" id="KW-0645">Protease</keyword>
<evidence type="ECO:0000256" key="2">
    <source>
        <dbReference type="ARBA" id="ARBA00022801"/>
    </source>
</evidence>
<sequence>MRQYLAALFWPIISGVLLAVVILNYLPSQPDSAPSSNASTAPQSELPTRPDPALPPPAERDAPDTRTAEPLTRTQGQPSYSDAVERAAPAVVNIYSSKIVENKSKEDLSNPIIDRFFGKGTSARQRMLSSLGSGVVVSEQGYILTNNHVIEGADEIQVALRDGRETIAHVIGADPDTDLAVLKIDLDDLPVASLAAEHDIRVGDVALAIGNPYGVGQTVTMGIVSALGRNHLGLNAYEDFIQTDAAINPGNSGGALINAEGAVIGINTAIFSRTGGSQGIGFAIPISSAQRILDDLVTQGRVIRGWLGIEAREVSPRLAHASNLNVPKAIMVSKVIKNGPADKAGIKAGDILIAINDKPLMDAQAAMMDIANVNPGQAVPVSLYRDGKEMTVSIKAAERPAGQPTIQTPSNKK</sequence>
<evidence type="ECO:0000259" key="5">
    <source>
        <dbReference type="PROSITE" id="PS50106"/>
    </source>
</evidence>
<keyword evidence="7" id="KW-1185">Reference proteome</keyword>
<comment type="caution">
    <text evidence="6">The sequence shown here is derived from an EMBL/GenBank/DDBJ whole genome shotgun (WGS) entry which is preliminary data.</text>
</comment>
<dbReference type="Pfam" id="PF13365">
    <property type="entry name" value="Trypsin_2"/>
    <property type="match status" value="1"/>
</dbReference>
<dbReference type="InterPro" id="IPR036034">
    <property type="entry name" value="PDZ_sf"/>
</dbReference>
<keyword evidence="4" id="KW-0472">Membrane</keyword>
<accession>A0ABU1GVZ7</accession>
<name>A0ABU1GVZ7_9GAMM</name>
<dbReference type="SMART" id="SM00228">
    <property type="entry name" value="PDZ"/>
    <property type="match status" value="1"/>
</dbReference>
<feature type="region of interest" description="Disordered" evidence="3">
    <location>
        <begin position="30"/>
        <end position="83"/>
    </location>
</feature>
<feature type="domain" description="PDZ" evidence="5">
    <location>
        <begin position="296"/>
        <end position="360"/>
    </location>
</feature>
<evidence type="ECO:0000313" key="6">
    <source>
        <dbReference type="EMBL" id="MDR5895727.1"/>
    </source>
</evidence>
<keyword evidence="4" id="KW-0812">Transmembrane</keyword>
<reference evidence="6 7" key="1">
    <citation type="submission" date="2023-04" db="EMBL/GenBank/DDBJ databases">
        <title>A long-awaited taxogenomic arrangement of the family Halomonadaceae.</title>
        <authorList>
            <person name="De La Haba R."/>
            <person name="Chuvochina M."/>
            <person name="Wittouck S."/>
            <person name="Arahal D.R."/>
            <person name="Sanchez-Porro C."/>
            <person name="Hugenholtz P."/>
            <person name="Ventosa A."/>
        </authorList>
    </citation>
    <scope>NUCLEOTIDE SEQUENCE [LARGE SCALE GENOMIC DNA]</scope>
    <source>
        <strain evidence="6 7">DSM 22428</strain>
    </source>
</reference>
<dbReference type="PROSITE" id="PS50106">
    <property type="entry name" value="PDZ"/>
    <property type="match status" value="1"/>
</dbReference>
<keyword evidence="4" id="KW-1133">Transmembrane helix</keyword>
<dbReference type="InterPro" id="IPR001478">
    <property type="entry name" value="PDZ"/>
</dbReference>
<dbReference type="Gene3D" id="2.30.42.10">
    <property type="match status" value="1"/>
</dbReference>
<evidence type="ECO:0000256" key="4">
    <source>
        <dbReference type="SAM" id="Phobius"/>
    </source>
</evidence>
<dbReference type="SUPFAM" id="SSF50156">
    <property type="entry name" value="PDZ domain-like"/>
    <property type="match status" value="1"/>
</dbReference>
<evidence type="ECO:0000256" key="1">
    <source>
        <dbReference type="ARBA" id="ARBA00022670"/>
    </source>
</evidence>
<proteinExistence type="predicted"/>
<keyword evidence="2" id="KW-0378">Hydrolase</keyword>
<dbReference type="Pfam" id="PF13180">
    <property type="entry name" value="PDZ_2"/>
    <property type="match status" value="1"/>
</dbReference>
<feature type="compositionally biased region" description="Polar residues" evidence="3">
    <location>
        <begin position="30"/>
        <end position="43"/>
    </location>
</feature>
<dbReference type="RefSeq" id="WP_251589552.1">
    <property type="nucleotide sequence ID" value="NZ_JAMLJI010000001.1"/>
</dbReference>